<dbReference type="SUPFAM" id="SSF51445">
    <property type="entry name" value="(Trans)glycosidases"/>
    <property type="match status" value="1"/>
</dbReference>
<dbReference type="InterPro" id="IPR013780">
    <property type="entry name" value="Glyco_hydro_b"/>
</dbReference>
<dbReference type="OrthoDB" id="5526311at2"/>
<dbReference type="GO" id="GO:0004560">
    <property type="term" value="F:alpha-L-fucosidase activity"/>
    <property type="evidence" value="ECO:0007669"/>
    <property type="project" value="InterPro"/>
</dbReference>
<dbReference type="InterPro" id="IPR017853">
    <property type="entry name" value="GH"/>
</dbReference>
<dbReference type="InterPro" id="IPR057739">
    <property type="entry name" value="Glyco_hydro_29_N"/>
</dbReference>
<dbReference type="PANTHER" id="PTHR10030">
    <property type="entry name" value="ALPHA-L-FUCOSIDASE"/>
    <property type="match status" value="1"/>
</dbReference>
<dbReference type="RefSeq" id="WP_138664475.1">
    <property type="nucleotide sequence ID" value="NZ_VCKY01000005.1"/>
</dbReference>
<evidence type="ECO:0000313" key="9">
    <source>
        <dbReference type="EMBL" id="TMR25050.1"/>
    </source>
</evidence>
<proteinExistence type="inferred from homology"/>
<dbReference type="Pfam" id="PF01120">
    <property type="entry name" value="Alpha_L_fucos"/>
    <property type="match status" value="1"/>
</dbReference>
<dbReference type="GO" id="GO:0006004">
    <property type="term" value="P:fucose metabolic process"/>
    <property type="evidence" value="ECO:0007669"/>
    <property type="project" value="InterPro"/>
</dbReference>
<dbReference type="PANTHER" id="PTHR10030:SF37">
    <property type="entry name" value="ALPHA-L-FUCOSIDASE-RELATED"/>
    <property type="match status" value="1"/>
</dbReference>
<dbReference type="PRINTS" id="PR00741">
    <property type="entry name" value="GLHYDRLASE29"/>
</dbReference>
<evidence type="ECO:0000256" key="4">
    <source>
        <dbReference type="ARBA" id="ARBA00022729"/>
    </source>
</evidence>
<evidence type="ECO:0000256" key="7">
    <source>
        <dbReference type="PIRSR" id="PIRSR001092-1"/>
    </source>
</evidence>
<accession>A0A5S4GFU4</accession>
<dbReference type="InterPro" id="IPR000933">
    <property type="entry name" value="Glyco_hydro_29"/>
</dbReference>
<evidence type="ECO:0000256" key="3">
    <source>
        <dbReference type="ARBA" id="ARBA00012662"/>
    </source>
</evidence>
<protein>
    <recommendedName>
        <fullName evidence="3">alpha-L-fucosidase</fullName>
        <ecNumber evidence="3">3.2.1.51</ecNumber>
    </recommendedName>
</protein>
<comment type="function">
    <text evidence="1">Alpha-L-fucosidase is responsible for hydrolyzing the alpha-1,6-linked fucose joined to the reducing-end N-acetylglucosamine of the carbohydrate moieties of glycoproteins.</text>
</comment>
<organism evidence="9 10">
    <name type="scientific">Nonomuraea turkmeniaca</name>
    <dbReference type="NCBI Taxonomy" id="103838"/>
    <lineage>
        <taxon>Bacteria</taxon>
        <taxon>Bacillati</taxon>
        <taxon>Actinomycetota</taxon>
        <taxon>Actinomycetes</taxon>
        <taxon>Streptosporangiales</taxon>
        <taxon>Streptosporangiaceae</taxon>
        <taxon>Nonomuraea</taxon>
    </lineage>
</organism>
<dbReference type="InterPro" id="IPR016286">
    <property type="entry name" value="FUC_metazoa-typ"/>
</dbReference>
<dbReference type="AlphaFoldDB" id="A0A5S4GFU4"/>
<evidence type="ECO:0000256" key="6">
    <source>
        <dbReference type="ARBA" id="ARBA00023295"/>
    </source>
</evidence>
<keyword evidence="4" id="KW-0732">Signal</keyword>
<dbReference type="GO" id="GO:0016139">
    <property type="term" value="P:glycoside catabolic process"/>
    <property type="evidence" value="ECO:0007669"/>
    <property type="project" value="TreeGrafter"/>
</dbReference>
<dbReference type="Gene3D" id="2.60.40.1180">
    <property type="entry name" value="Golgi alpha-mannosidase II"/>
    <property type="match status" value="1"/>
</dbReference>
<dbReference type="Proteomes" id="UP000309128">
    <property type="component" value="Unassembled WGS sequence"/>
</dbReference>
<evidence type="ECO:0000256" key="1">
    <source>
        <dbReference type="ARBA" id="ARBA00004071"/>
    </source>
</evidence>
<dbReference type="SMART" id="SM00812">
    <property type="entry name" value="Alpha_L_fucos"/>
    <property type="match status" value="1"/>
</dbReference>
<evidence type="ECO:0000259" key="8">
    <source>
        <dbReference type="Pfam" id="PF01120"/>
    </source>
</evidence>
<comment type="caution">
    <text evidence="9">The sequence shown here is derived from an EMBL/GenBank/DDBJ whole genome shotgun (WGS) entry which is preliminary data.</text>
</comment>
<dbReference type="EC" id="3.2.1.51" evidence="3"/>
<evidence type="ECO:0000256" key="2">
    <source>
        <dbReference type="ARBA" id="ARBA00007951"/>
    </source>
</evidence>
<dbReference type="Gene3D" id="3.20.20.80">
    <property type="entry name" value="Glycosidases"/>
    <property type="match status" value="1"/>
</dbReference>
<gene>
    <name evidence="9" type="ORF">ETD86_02755</name>
</gene>
<feature type="site" description="May be important for catalysis" evidence="7">
    <location>
        <position position="268"/>
    </location>
</feature>
<dbReference type="GO" id="GO:0005764">
    <property type="term" value="C:lysosome"/>
    <property type="evidence" value="ECO:0007669"/>
    <property type="project" value="TreeGrafter"/>
</dbReference>
<evidence type="ECO:0000256" key="5">
    <source>
        <dbReference type="ARBA" id="ARBA00022801"/>
    </source>
</evidence>
<reference evidence="9 10" key="1">
    <citation type="submission" date="2019-05" db="EMBL/GenBank/DDBJ databases">
        <title>Draft genome sequence of Nonomuraea turkmeniaca DSM 43926.</title>
        <authorList>
            <person name="Saricaoglu S."/>
            <person name="Isik K."/>
        </authorList>
    </citation>
    <scope>NUCLEOTIDE SEQUENCE [LARGE SCALE GENOMIC DNA]</scope>
    <source>
        <strain evidence="9 10">DSM 43926</strain>
    </source>
</reference>
<keyword evidence="6" id="KW-0326">Glycosidase</keyword>
<keyword evidence="5" id="KW-0378">Hydrolase</keyword>
<evidence type="ECO:0000313" key="10">
    <source>
        <dbReference type="Proteomes" id="UP000309128"/>
    </source>
</evidence>
<name>A0A5S4GFU4_9ACTN</name>
<sequence>MSDVGDYVWPSDPAVLAKLKWWTDQKFGVIIHWGPYSRLGVFESWTLCQEDESWCQAPPEWRDDPEGYRAFYERLPEGFDAPAFDPDRWAEACAAAGMRYVVFTTKHHDGFAMYDTKLSDYKSTNTPLGRDVAREVFDAFRARGMGVGVYFSKADWHHPDYWAPGLPTPDRHANHADPVRWQRFGEFAHGQIEELLSGYGPVDVLWLDAGWVKPPHEDLDMPRLAARARELQPGILVVDRAVHGPHEDYHTPEQTVPERLQPFPWESCLTLGPYWYTFGPGETYKSAAEIVHTLCRIVARGGNLLLGIGPDHTGALPDAVHERLTEIGAWLDVHGEALYGTRPCEPYECDDLVFTRRADTLYAIGLRTDLDQVSVPVAYPPQTVRLLGHPGPLSWSAGDGAVTVRLPEGHRAAHAFALSLTMPPAPPPEP</sequence>
<dbReference type="PIRSF" id="PIRSF001092">
    <property type="entry name" value="Alpha-L-fucosidase"/>
    <property type="match status" value="1"/>
</dbReference>
<dbReference type="EMBL" id="VCKY01000005">
    <property type="protein sequence ID" value="TMR25050.1"/>
    <property type="molecule type" value="Genomic_DNA"/>
</dbReference>
<keyword evidence="10" id="KW-1185">Reference proteome</keyword>
<feature type="domain" description="Glycoside hydrolase family 29 N-terminal" evidence="8">
    <location>
        <begin position="20"/>
        <end position="336"/>
    </location>
</feature>
<comment type="similarity">
    <text evidence="2">Belongs to the glycosyl hydrolase 29 family.</text>
</comment>